<keyword evidence="4" id="KW-0418">Kinase</keyword>
<protein>
    <submittedName>
        <fullName evidence="4">Calcium/calmodulin-dependent protein kinase type IV</fullName>
    </submittedName>
</protein>
<dbReference type="PROSITE" id="PS00108">
    <property type="entry name" value="PROTEIN_KINASE_ST"/>
    <property type="match status" value="1"/>
</dbReference>
<feature type="compositionally biased region" description="Polar residues" evidence="1">
    <location>
        <begin position="28"/>
        <end position="40"/>
    </location>
</feature>
<dbReference type="InterPro" id="IPR011009">
    <property type="entry name" value="Kinase-like_dom_sf"/>
</dbReference>
<keyword evidence="2" id="KW-0472">Membrane</keyword>
<dbReference type="GO" id="GO:0005524">
    <property type="term" value="F:ATP binding"/>
    <property type="evidence" value="ECO:0007669"/>
    <property type="project" value="InterPro"/>
</dbReference>
<feature type="region of interest" description="Disordered" evidence="1">
    <location>
        <begin position="15"/>
        <end position="40"/>
    </location>
</feature>
<evidence type="ECO:0000256" key="1">
    <source>
        <dbReference type="SAM" id="MobiDB-lite"/>
    </source>
</evidence>
<keyword evidence="4" id="KW-0808">Transferase</keyword>
<dbReference type="InterPro" id="IPR000719">
    <property type="entry name" value="Prot_kinase_dom"/>
</dbReference>
<feature type="transmembrane region" description="Helical" evidence="2">
    <location>
        <begin position="309"/>
        <end position="330"/>
    </location>
</feature>
<dbReference type="PANTHER" id="PTHR24347">
    <property type="entry name" value="SERINE/THREONINE-PROTEIN KINASE"/>
    <property type="match status" value="1"/>
</dbReference>
<dbReference type="SMART" id="SM00220">
    <property type="entry name" value="S_TKc"/>
    <property type="match status" value="1"/>
</dbReference>
<feature type="transmembrane region" description="Helical" evidence="2">
    <location>
        <begin position="455"/>
        <end position="474"/>
    </location>
</feature>
<dbReference type="OMA" id="THRCTGA"/>
<reference evidence="4 5" key="1">
    <citation type="journal article" date="2013" name="Curr. Biol.">
        <title>The Genome of the Foraminiferan Reticulomyxa filosa.</title>
        <authorList>
            <person name="Glockner G."/>
            <person name="Hulsmann N."/>
            <person name="Schleicher M."/>
            <person name="Noegel A.A."/>
            <person name="Eichinger L."/>
            <person name="Gallinger C."/>
            <person name="Pawlowski J."/>
            <person name="Sierra R."/>
            <person name="Euteneuer U."/>
            <person name="Pillet L."/>
            <person name="Moustafa A."/>
            <person name="Platzer M."/>
            <person name="Groth M."/>
            <person name="Szafranski K."/>
            <person name="Schliwa M."/>
        </authorList>
    </citation>
    <scope>NUCLEOTIDE SEQUENCE [LARGE SCALE GENOMIC DNA]</scope>
</reference>
<keyword evidence="5" id="KW-1185">Reference proteome</keyword>
<dbReference type="Gene3D" id="1.10.510.10">
    <property type="entry name" value="Transferase(Phosphotransferase) domain 1"/>
    <property type="match status" value="1"/>
</dbReference>
<accession>X6P332</accession>
<keyword evidence="2" id="KW-0812">Transmembrane</keyword>
<organism evidence="4 5">
    <name type="scientific">Reticulomyxa filosa</name>
    <dbReference type="NCBI Taxonomy" id="46433"/>
    <lineage>
        <taxon>Eukaryota</taxon>
        <taxon>Sar</taxon>
        <taxon>Rhizaria</taxon>
        <taxon>Retaria</taxon>
        <taxon>Foraminifera</taxon>
        <taxon>Monothalamids</taxon>
        <taxon>Reticulomyxidae</taxon>
        <taxon>Reticulomyxa</taxon>
    </lineage>
</organism>
<feature type="domain" description="Protein kinase" evidence="3">
    <location>
        <begin position="60"/>
        <end position="430"/>
    </location>
</feature>
<evidence type="ECO:0000313" key="5">
    <source>
        <dbReference type="Proteomes" id="UP000023152"/>
    </source>
</evidence>
<dbReference type="Pfam" id="PF00069">
    <property type="entry name" value="Pkinase"/>
    <property type="match status" value="2"/>
</dbReference>
<sequence length="485" mass="56230">MLFLSISKAKIAKREQGPMCTKKKTNKARQMTTNSAHSSTDEFNGLIKSENYVKDITDLFELTRTLGKGASCEVFEAKSKENGFLYALKRMHLTDKENKERFKTEVSILTALRHKTVVKLKKKSIIFPKKSLLKKMLVVIKYRFHNSYSDGKNLYICCKLCGGGALLGMFGNNFGSSKTNKQTNKQTKDRIRKSHVFSEDMAAKMLKTLIQTMKFVHTNDVVHRDLKPGNLMFDSEDEDANLVLIDFGDAMRLTDNASYTSTFGTCTHTNIYKYIYICIYVLFIFYVYRIRIKLLIFFFFKCLISINTYTYTCIFVCLFMRCFVIIQKVLYLPPEVGRQRYGWEMKKSDMWSVGVIAYILVTGRPPFVGNENEIMKQILMFDDDKPCIDFTFRKNKHKLSVQCKDFIRKLLTRNTTQRLSAANALLHPFILHSQSTVHLGDDLLHDLGKFQDAGLYVYTCICTYIYIYILYVSFEERTNNKMALL</sequence>
<dbReference type="Proteomes" id="UP000023152">
    <property type="component" value="Unassembled WGS sequence"/>
</dbReference>
<evidence type="ECO:0000259" key="3">
    <source>
        <dbReference type="PROSITE" id="PS50011"/>
    </source>
</evidence>
<dbReference type="EMBL" id="ASPP01004042">
    <property type="protein sequence ID" value="ETO32636.1"/>
    <property type="molecule type" value="Genomic_DNA"/>
</dbReference>
<evidence type="ECO:0000313" key="4">
    <source>
        <dbReference type="EMBL" id="ETO32636.1"/>
    </source>
</evidence>
<dbReference type="InterPro" id="IPR008271">
    <property type="entry name" value="Ser/Thr_kinase_AS"/>
</dbReference>
<dbReference type="AlphaFoldDB" id="X6P332"/>
<evidence type="ECO:0000256" key="2">
    <source>
        <dbReference type="SAM" id="Phobius"/>
    </source>
</evidence>
<gene>
    <name evidence="4" type="ORF">RFI_04482</name>
</gene>
<dbReference type="SUPFAM" id="SSF56112">
    <property type="entry name" value="Protein kinase-like (PK-like)"/>
    <property type="match status" value="1"/>
</dbReference>
<comment type="caution">
    <text evidence="4">The sequence shown here is derived from an EMBL/GenBank/DDBJ whole genome shotgun (WGS) entry which is preliminary data.</text>
</comment>
<dbReference type="PROSITE" id="PS50011">
    <property type="entry name" value="PROTEIN_KINASE_DOM"/>
    <property type="match status" value="1"/>
</dbReference>
<feature type="transmembrane region" description="Helical" evidence="2">
    <location>
        <begin position="271"/>
        <end position="288"/>
    </location>
</feature>
<name>X6P332_RETFI</name>
<dbReference type="Gene3D" id="3.30.200.20">
    <property type="entry name" value="Phosphorylase Kinase, domain 1"/>
    <property type="match status" value="1"/>
</dbReference>
<proteinExistence type="predicted"/>
<keyword evidence="2" id="KW-1133">Transmembrane helix</keyword>
<dbReference type="GO" id="GO:0004672">
    <property type="term" value="F:protein kinase activity"/>
    <property type="evidence" value="ECO:0007669"/>
    <property type="project" value="InterPro"/>
</dbReference>